<organism evidence="2 3">
    <name type="scientific">Blyttiomyces helicus</name>
    <dbReference type="NCBI Taxonomy" id="388810"/>
    <lineage>
        <taxon>Eukaryota</taxon>
        <taxon>Fungi</taxon>
        <taxon>Fungi incertae sedis</taxon>
        <taxon>Chytridiomycota</taxon>
        <taxon>Chytridiomycota incertae sedis</taxon>
        <taxon>Chytridiomycetes</taxon>
        <taxon>Chytridiomycetes incertae sedis</taxon>
        <taxon>Blyttiomyces</taxon>
    </lineage>
</organism>
<reference evidence="3" key="1">
    <citation type="journal article" date="2018" name="Nat. Microbiol.">
        <title>Leveraging single-cell genomics to expand the fungal tree of life.</title>
        <authorList>
            <person name="Ahrendt S.R."/>
            <person name="Quandt C.A."/>
            <person name="Ciobanu D."/>
            <person name="Clum A."/>
            <person name="Salamov A."/>
            <person name="Andreopoulos B."/>
            <person name="Cheng J.F."/>
            <person name="Woyke T."/>
            <person name="Pelin A."/>
            <person name="Henrissat B."/>
            <person name="Reynolds N.K."/>
            <person name="Benny G.L."/>
            <person name="Smith M.E."/>
            <person name="James T.Y."/>
            <person name="Grigoriev I.V."/>
        </authorList>
    </citation>
    <scope>NUCLEOTIDE SEQUENCE [LARGE SCALE GENOMIC DNA]</scope>
</reference>
<evidence type="ECO:0000256" key="1">
    <source>
        <dbReference type="SAM" id="MobiDB-lite"/>
    </source>
</evidence>
<keyword evidence="3" id="KW-1185">Reference proteome</keyword>
<dbReference type="EMBL" id="ML001021">
    <property type="protein sequence ID" value="RKO83625.1"/>
    <property type="molecule type" value="Genomic_DNA"/>
</dbReference>
<sequence length="247" mass="27004">MCRLMETQLAGHLNRWLSKRASRAHRACRCLLLLAWNSQEGSLANGDCFLKPAMLEFQSAESRAQRRFENVFKCLLEGHTLRPYSDRLWSILSVREWQILSSGSDVDEEETDMFSLTQAPLAYSDAAKATESDFTDPLPLVPICALEVYPIPSLLISLARSSPTSGPTFAPLGSQPCRSSALCPAFARQSIDPSTALTFGTPLPSALCGFQRGGSHLDAMETEKLHMGERGGAAPPASLLSEFDLPK</sequence>
<dbReference type="Proteomes" id="UP000269721">
    <property type="component" value="Unassembled WGS sequence"/>
</dbReference>
<evidence type="ECO:0000313" key="2">
    <source>
        <dbReference type="EMBL" id="RKO83625.1"/>
    </source>
</evidence>
<accession>A0A4P9VXI3</accession>
<feature type="region of interest" description="Disordered" evidence="1">
    <location>
        <begin position="228"/>
        <end position="247"/>
    </location>
</feature>
<name>A0A4P9VXI3_9FUNG</name>
<gene>
    <name evidence="2" type="ORF">BDK51DRAFT_48723</name>
</gene>
<proteinExistence type="predicted"/>
<protein>
    <submittedName>
        <fullName evidence="2">Uncharacterized protein</fullName>
    </submittedName>
</protein>
<evidence type="ECO:0000313" key="3">
    <source>
        <dbReference type="Proteomes" id="UP000269721"/>
    </source>
</evidence>
<dbReference type="AlphaFoldDB" id="A0A4P9VXI3"/>